<name>A0A1M6H9J3_9FLAO</name>
<dbReference type="RefSeq" id="WP_234971630.1">
    <property type="nucleotide sequence ID" value="NZ_FQYY01000010.1"/>
</dbReference>
<dbReference type="STRING" id="579105.SAMN04488096_1101"/>
<dbReference type="AlphaFoldDB" id="A0A1M6H9J3"/>
<sequence length="71" mass="8671">FEEENSIVNKKEQIYGMYWNQFDEYPITDIENVDKRRAEFDVPPLWYMKKVYGIELPSEYKKLQPTPYNSN</sequence>
<accession>A0A1M6H9J3</accession>
<evidence type="ECO:0000313" key="1">
    <source>
        <dbReference type="EMBL" id="SHJ18759.1"/>
    </source>
</evidence>
<proteinExistence type="predicted"/>
<protein>
    <submittedName>
        <fullName evidence="1">Uncharacterized protein</fullName>
    </submittedName>
</protein>
<organism evidence="1 2">
    <name type="scientific">Mesonia phycicola</name>
    <dbReference type="NCBI Taxonomy" id="579105"/>
    <lineage>
        <taxon>Bacteria</taxon>
        <taxon>Pseudomonadati</taxon>
        <taxon>Bacteroidota</taxon>
        <taxon>Flavobacteriia</taxon>
        <taxon>Flavobacteriales</taxon>
        <taxon>Flavobacteriaceae</taxon>
        <taxon>Mesonia</taxon>
    </lineage>
</organism>
<evidence type="ECO:0000313" key="2">
    <source>
        <dbReference type="Proteomes" id="UP000184225"/>
    </source>
</evidence>
<reference evidence="1 2" key="1">
    <citation type="submission" date="2016-11" db="EMBL/GenBank/DDBJ databases">
        <authorList>
            <person name="Jaros S."/>
            <person name="Januszkiewicz K."/>
            <person name="Wedrychowicz H."/>
        </authorList>
    </citation>
    <scope>NUCLEOTIDE SEQUENCE [LARGE SCALE GENOMIC DNA]</scope>
    <source>
        <strain evidence="1 2">DSM 21425</strain>
    </source>
</reference>
<dbReference type="Proteomes" id="UP000184225">
    <property type="component" value="Unassembled WGS sequence"/>
</dbReference>
<feature type="non-terminal residue" evidence="1">
    <location>
        <position position="1"/>
    </location>
</feature>
<dbReference type="EMBL" id="FQYY01000010">
    <property type="protein sequence ID" value="SHJ18759.1"/>
    <property type="molecule type" value="Genomic_DNA"/>
</dbReference>
<gene>
    <name evidence="1" type="ORF">SAMN04488096_1101</name>
</gene>
<keyword evidence="2" id="KW-1185">Reference proteome</keyword>